<dbReference type="Gene3D" id="3.40.50.10850">
    <property type="entry name" value="Ntrc-like two-domain protein"/>
    <property type="match status" value="1"/>
</dbReference>
<dbReference type="AlphaFoldDB" id="A0A1A5YL52"/>
<evidence type="ECO:0000313" key="1">
    <source>
        <dbReference type="EMBL" id="OBR66344.1"/>
    </source>
</evidence>
<accession>A0A1A5YL52</accession>
<protein>
    <recommendedName>
        <fullName evidence="3">AAA domain-containing protein</fullName>
    </recommendedName>
</protein>
<sequence>MGKIQLGLAVSDMEYTRRLAEYVRCGPFRDRCQLVAFTNAEACRRYIKQGFAMELVAGEPALLEELKPELAQTRQVALVGRLGESRIQEEALRYQALPQLLQSLLERNVAALAGKVMAGGAIGGYEEGPVVIGVSSVSGGVGVTALSLHLANGAGSMGLQTCYLNLERWNTANLWLDGHHASAKGGGLSELLYEIKAHGKADKEWLGANRNHNTTLKGDYLTGFSHPGDRENLTAEDAVALIDYIAGSGRYRVIIVDLDHELCELHLSVLERCNTSFYVVADEASSLGKLSLAWGYANHKWGERHSRMLASNWVVRNRMTGMGTLALPHEYRSAPGGLPDVEAWREGRRGKLLESPAFRAASAELLKLALKSEAARYVH</sequence>
<dbReference type="Proteomes" id="UP000092024">
    <property type="component" value="Unassembled WGS sequence"/>
</dbReference>
<dbReference type="RefSeq" id="WP_068681989.1">
    <property type="nucleotide sequence ID" value="NZ_LYPA01000047.1"/>
</dbReference>
<dbReference type="SUPFAM" id="SSF52540">
    <property type="entry name" value="P-loop containing nucleoside triphosphate hydrolases"/>
    <property type="match status" value="1"/>
</dbReference>
<dbReference type="EMBL" id="LYPA01000047">
    <property type="protein sequence ID" value="OBR66344.1"/>
    <property type="molecule type" value="Genomic_DNA"/>
</dbReference>
<evidence type="ECO:0008006" key="3">
    <source>
        <dbReference type="Google" id="ProtNLM"/>
    </source>
</evidence>
<comment type="caution">
    <text evidence="1">The sequence shown here is derived from an EMBL/GenBank/DDBJ whole genome shotgun (WGS) entry which is preliminary data.</text>
</comment>
<organism evidence="1 2">
    <name type="scientific">Paenibacillus oryzae</name>
    <dbReference type="NCBI Taxonomy" id="1844972"/>
    <lineage>
        <taxon>Bacteria</taxon>
        <taxon>Bacillati</taxon>
        <taxon>Bacillota</taxon>
        <taxon>Bacilli</taxon>
        <taxon>Bacillales</taxon>
        <taxon>Paenibacillaceae</taxon>
        <taxon>Paenibacillus</taxon>
    </lineage>
</organism>
<evidence type="ECO:0000313" key="2">
    <source>
        <dbReference type="Proteomes" id="UP000092024"/>
    </source>
</evidence>
<reference evidence="1 2" key="1">
    <citation type="submission" date="2016-05" db="EMBL/GenBank/DDBJ databases">
        <title>Paenibacillus oryzae. sp. nov., isolated from the rice root.</title>
        <authorList>
            <person name="Zhang J."/>
            <person name="Zhang X."/>
        </authorList>
    </citation>
    <scope>NUCLEOTIDE SEQUENCE [LARGE SCALE GENOMIC DNA]</scope>
    <source>
        <strain evidence="1 2">1DrF-4</strain>
    </source>
</reference>
<dbReference type="STRING" id="1844972.A7K91_24295"/>
<dbReference type="Gene3D" id="3.40.50.300">
    <property type="entry name" value="P-loop containing nucleotide triphosphate hydrolases"/>
    <property type="match status" value="1"/>
</dbReference>
<dbReference type="InterPro" id="IPR027417">
    <property type="entry name" value="P-loop_NTPase"/>
</dbReference>
<gene>
    <name evidence="1" type="ORF">A7K91_24295</name>
</gene>
<proteinExistence type="predicted"/>
<dbReference type="OrthoDB" id="3035369at2"/>
<keyword evidence="2" id="KW-1185">Reference proteome</keyword>
<name>A0A1A5YL52_9BACL</name>